<gene>
    <name evidence="4" type="ORF">AVDCRST_MAG48-1333</name>
</gene>
<evidence type="ECO:0000256" key="2">
    <source>
        <dbReference type="ARBA" id="ARBA00023002"/>
    </source>
</evidence>
<dbReference type="GO" id="GO:0016491">
    <property type="term" value="F:oxidoreductase activity"/>
    <property type="evidence" value="ECO:0007669"/>
    <property type="project" value="UniProtKB-KW"/>
</dbReference>
<dbReference type="PRINTS" id="PR00081">
    <property type="entry name" value="GDHRDH"/>
</dbReference>
<proteinExistence type="inferred from homology"/>
<dbReference type="PANTHER" id="PTHR44196:SF2">
    <property type="entry name" value="SHORT-CHAIN DEHYDROGENASE-RELATED"/>
    <property type="match status" value="1"/>
</dbReference>
<evidence type="ECO:0000313" key="4">
    <source>
        <dbReference type="EMBL" id="CAA9301187.1"/>
    </source>
</evidence>
<name>A0A6J4KB50_9ACTN</name>
<dbReference type="Gene3D" id="3.40.50.720">
    <property type="entry name" value="NAD(P)-binding Rossmann-like Domain"/>
    <property type="match status" value="1"/>
</dbReference>
<organism evidence="4">
    <name type="scientific">uncultured Friedmanniella sp</name>
    <dbReference type="NCBI Taxonomy" id="335381"/>
    <lineage>
        <taxon>Bacteria</taxon>
        <taxon>Bacillati</taxon>
        <taxon>Actinomycetota</taxon>
        <taxon>Actinomycetes</taxon>
        <taxon>Propionibacteriales</taxon>
        <taxon>Nocardioidaceae</taxon>
        <taxon>Friedmanniella</taxon>
        <taxon>environmental samples</taxon>
    </lineage>
</organism>
<dbReference type="PIRSF" id="PIRSF000126">
    <property type="entry name" value="11-beta-HSD1"/>
    <property type="match status" value="1"/>
</dbReference>
<protein>
    <submittedName>
        <fullName evidence="4">Short-chain dehydrogenase/reductase SDR</fullName>
    </submittedName>
</protein>
<dbReference type="EMBL" id="CADCTS010000191">
    <property type="protein sequence ID" value="CAA9301187.1"/>
    <property type="molecule type" value="Genomic_DNA"/>
</dbReference>
<evidence type="ECO:0000256" key="1">
    <source>
        <dbReference type="ARBA" id="ARBA00006484"/>
    </source>
</evidence>
<comment type="similarity">
    <text evidence="1 3">Belongs to the short-chain dehydrogenases/reductases (SDR) family.</text>
</comment>
<keyword evidence="2" id="KW-0560">Oxidoreductase</keyword>
<dbReference type="AlphaFoldDB" id="A0A6J4KB50"/>
<dbReference type="PANTHER" id="PTHR44196">
    <property type="entry name" value="DEHYDROGENASE/REDUCTASE SDR FAMILY MEMBER 7B"/>
    <property type="match status" value="1"/>
</dbReference>
<evidence type="ECO:0000256" key="3">
    <source>
        <dbReference type="RuleBase" id="RU000363"/>
    </source>
</evidence>
<dbReference type="Pfam" id="PF00106">
    <property type="entry name" value="adh_short"/>
    <property type="match status" value="1"/>
</dbReference>
<dbReference type="InterPro" id="IPR036291">
    <property type="entry name" value="NAD(P)-bd_dom_sf"/>
</dbReference>
<sequence>MATALVTGGTSGIGAAFVRALAARGDDLVLVARDAARLEATAAELRELHHVEVEVLPADLAVRADVDRVAARLSDAGRPVDLLVNNAGFGIRQRLVAEDLSAFEHGFDVMVHAVMVLSAAAARAMTARGHGAVVNVGSTAGYVTMGGYSALKSFVGVYTESLANELVGTGVTATVLCPGWVRTEFHERADIGTGSIPSWMWLDADSLVAQGLRDVAAGKVISIPSRRYQVLMLAARLAPRPLVRRASRALSSSRH</sequence>
<dbReference type="InterPro" id="IPR002347">
    <property type="entry name" value="SDR_fam"/>
</dbReference>
<reference evidence="4" key="1">
    <citation type="submission" date="2020-02" db="EMBL/GenBank/DDBJ databases">
        <authorList>
            <person name="Meier V. D."/>
        </authorList>
    </citation>
    <scope>NUCLEOTIDE SEQUENCE</scope>
    <source>
        <strain evidence="4">AVDCRST_MAG48</strain>
    </source>
</reference>
<dbReference type="SUPFAM" id="SSF51735">
    <property type="entry name" value="NAD(P)-binding Rossmann-fold domains"/>
    <property type="match status" value="1"/>
</dbReference>
<dbReference type="PRINTS" id="PR00080">
    <property type="entry name" value="SDRFAMILY"/>
</dbReference>
<dbReference type="CDD" id="cd05233">
    <property type="entry name" value="SDR_c"/>
    <property type="match status" value="1"/>
</dbReference>
<accession>A0A6J4KB50</accession>
<dbReference type="GO" id="GO:0016020">
    <property type="term" value="C:membrane"/>
    <property type="evidence" value="ECO:0007669"/>
    <property type="project" value="TreeGrafter"/>
</dbReference>